<organism evidence="1 2">
    <name type="scientific">Gigaspora margarita</name>
    <dbReference type="NCBI Taxonomy" id="4874"/>
    <lineage>
        <taxon>Eukaryota</taxon>
        <taxon>Fungi</taxon>
        <taxon>Fungi incertae sedis</taxon>
        <taxon>Mucoromycota</taxon>
        <taxon>Glomeromycotina</taxon>
        <taxon>Glomeromycetes</taxon>
        <taxon>Diversisporales</taxon>
        <taxon>Gigasporaceae</taxon>
        <taxon>Gigaspora</taxon>
    </lineage>
</organism>
<dbReference type="EMBL" id="WTPW01001073">
    <property type="protein sequence ID" value="KAF0458741.1"/>
    <property type="molecule type" value="Genomic_DNA"/>
</dbReference>
<evidence type="ECO:0000313" key="2">
    <source>
        <dbReference type="Proteomes" id="UP000439903"/>
    </source>
</evidence>
<accession>A0A8H4A8I3</accession>
<protein>
    <submittedName>
        <fullName evidence="1">Uncharacterized protein</fullName>
    </submittedName>
</protein>
<evidence type="ECO:0000313" key="1">
    <source>
        <dbReference type="EMBL" id="KAF0458741.1"/>
    </source>
</evidence>
<gene>
    <name evidence="1" type="ORF">F8M41_000901</name>
</gene>
<reference evidence="1 2" key="1">
    <citation type="journal article" date="2019" name="Environ. Microbiol.">
        <title>At the nexus of three kingdoms: the genome of the mycorrhizal fungus Gigaspora margarita provides insights into plant, endobacterial and fungal interactions.</title>
        <authorList>
            <person name="Venice F."/>
            <person name="Ghignone S."/>
            <person name="Salvioli di Fossalunga A."/>
            <person name="Amselem J."/>
            <person name="Novero M."/>
            <person name="Xianan X."/>
            <person name="Sedzielewska Toro K."/>
            <person name="Morin E."/>
            <person name="Lipzen A."/>
            <person name="Grigoriev I.V."/>
            <person name="Henrissat B."/>
            <person name="Martin F.M."/>
            <person name="Bonfante P."/>
        </authorList>
    </citation>
    <scope>NUCLEOTIDE SEQUENCE [LARGE SCALE GENOMIC DNA]</scope>
    <source>
        <strain evidence="1 2">BEG34</strain>
    </source>
</reference>
<dbReference type="Proteomes" id="UP000439903">
    <property type="component" value="Unassembled WGS sequence"/>
</dbReference>
<dbReference type="AlphaFoldDB" id="A0A8H4A8I3"/>
<comment type="caution">
    <text evidence="1">The sequence shown here is derived from an EMBL/GenBank/DDBJ whole genome shotgun (WGS) entry which is preliminary data.</text>
</comment>
<sequence length="70" mass="7752">MDQKIATGNLLRDGRYCWSQKSVDVEVEDLEMGRHCWDGRSGGLVGVEDNIRAGGLVGQEVVLGKRSCWD</sequence>
<name>A0A8H4A8I3_GIGMA</name>
<keyword evidence="2" id="KW-1185">Reference proteome</keyword>
<proteinExistence type="predicted"/>